<dbReference type="PANTHER" id="PTHR47186">
    <property type="entry name" value="LEUCINE-RICH REPEAT-CONTAINING PROTEIN 57"/>
    <property type="match status" value="1"/>
</dbReference>
<dbReference type="Pfam" id="PF25019">
    <property type="entry name" value="LRR_R13L1-DRL21"/>
    <property type="match status" value="1"/>
</dbReference>
<evidence type="ECO:0000313" key="3">
    <source>
        <dbReference type="Proteomes" id="UP001341840"/>
    </source>
</evidence>
<feature type="domain" description="R13L1/DRL21-like LRR repeat region" evidence="1">
    <location>
        <begin position="27"/>
        <end position="153"/>
    </location>
</feature>
<organism evidence="2 3">
    <name type="scientific">Stylosanthes scabra</name>
    <dbReference type="NCBI Taxonomy" id="79078"/>
    <lineage>
        <taxon>Eukaryota</taxon>
        <taxon>Viridiplantae</taxon>
        <taxon>Streptophyta</taxon>
        <taxon>Embryophyta</taxon>
        <taxon>Tracheophyta</taxon>
        <taxon>Spermatophyta</taxon>
        <taxon>Magnoliopsida</taxon>
        <taxon>eudicotyledons</taxon>
        <taxon>Gunneridae</taxon>
        <taxon>Pentapetalae</taxon>
        <taxon>rosids</taxon>
        <taxon>fabids</taxon>
        <taxon>Fabales</taxon>
        <taxon>Fabaceae</taxon>
        <taxon>Papilionoideae</taxon>
        <taxon>50 kb inversion clade</taxon>
        <taxon>dalbergioids sensu lato</taxon>
        <taxon>Dalbergieae</taxon>
        <taxon>Pterocarpus clade</taxon>
        <taxon>Stylosanthes</taxon>
    </lineage>
</organism>
<dbReference type="PANTHER" id="PTHR47186:SF42">
    <property type="entry name" value="DISEASE RESISTANCE RPP13-LIKE PROTEIN 1"/>
    <property type="match status" value="1"/>
</dbReference>
<dbReference type="SUPFAM" id="SSF52058">
    <property type="entry name" value="L domain-like"/>
    <property type="match status" value="2"/>
</dbReference>
<dbReference type="EMBL" id="JASCZI010121221">
    <property type="protein sequence ID" value="MED6160627.1"/>
    <property type="molecule type" value="Genomic_DNA"/>
</dbReference>
<dbReference type="InterPro" id="IPR056789">
    <property type="entry name" value="LRR_R13L1-DRL21"/>
</dbReference>
<name>A0ABU6UH58_9FABA</name>
<keyword evidence="3" id="KW-1185">Reference proteome</keyword>
<comment type="caution">
    <text evidence="2">The sequence shown here is derived from an EMBL/GenBank/DDBJ whole genome shotgun (WGS) entry which is preliminary data.</text>
</comment>
<sequence>MPKGMSKLKQLQILSNYIVGKNEDSGIQELGGLSNLHGSFGIQKLENVTYANQARSAKIRDKKHIDELWLEWSLDDDLVSDTQTEEDILESLQPHNGLKELTIWGYKGTIFPNWLGHCSYQNMTSVSLESCNNCCLLPSLGQLPSLQSLRIEDFDQLKSIGMEFYNNEGNQHSSPIAPFSSLELLEFGNMPCWENWYLPNSEAFPKLKSIQIRDCPILKGDMLDRVLMRIVSSSSNALKVCKLEIQEGNLGWGKEMTLDGDSLSIRECESVMEYAKVIHHLTSLQEIHISGCSSVVSLGSNCLPKSLQKLTILHCSKLEFPQQQQQKYDFIELRVEHSCDSLSSLSLDAFPNLKNLQIRGCSNLESVSMSWPPHTSLQHLTISKCSKLASLPCDMNSLLPSLQSLDLRACPNICRLPEGGLPLNLKSLTVGGCQQQLSSLSWMDNLDTLTHLTIDGSNCESIMSFPKVGSLPHLNTLHLFRFPNPETLECNELLCLTSLQQLHISFCDKLENMEGEKMPSSLLLLQIKECRLLGEHCKKKHQQIWPKISHIPTIQVNGNQIF</sequence>
<dbReference type="InterPro" id="IPR032675">
    <property type="entry name" value="LRR_dom_sf"/>
</dbReference>
<dbReference type="Gene3D" id="3.80.10.10">
    <property type="entry name" value="Ribonuclease Inhibitor"/>
    <property type="match status" value="4"/>
</dbReference>
<dbReference type="Proteomes" id="UP001341840">
    <property type="component" value="Unassembled WGS sequence"/>
</dbReference>
<protein>
    <recommendedName>
        <fullName evidence="1">R13L1/DRL21-like LRR repeat region domain-containing protein</fullName>
    </recommendedName>
</protein>
<accession>A0ABU6UH58</accession>
<evidence type="ECO:0000313" key="2">
    <source>
        <dbReference type="EMBL" id="MED6160627.1"/>
    </source>
</evidence>
<evidence type="ECO:0000259" key="1">
    <source>
        <dbReference type="Pfam" id="PF25019"/>
    </source>
</evidence>
<reference evidence="2 3" key="1">
    <citation type="journal article" date="2023" name="Plants (Basel)">
        <title>Bridging the Gap: Combining Genomics and Transcriptomics Approaches to Understand Stylosanthes scabra, an Orphan Legume from the Brazilian Caatinga.</title>
        <authorList>
            <person name="Ferreira-Neto J.R.C."/>
            <person name="da Silva M.D."/>
            <person name="Binneck E."/>
            <person name="de Melo N.F."/>
            <person name="da Silva R.H."/>
            <person name="de Melo A.L.T.M."/>
            <person name="Pandolfi V."/>
            <person name="Bustamante F.O."/>
            <person name="Brasileiro-Vidal A.C."/>
            <person name="Benko-Iseppon A.M."/>
        </authorList>
    </citation>
    <scope>NUCLEOTIDE SEQUENCE [LARGE SCALE GENOMIC DNA]</scope>
    <source>
        <tissue evidence="2">Leaves</tissue>
    </source>
</reference>
<gene>
    <name evidence="2" type="ORF">PIB30_053168</name>
</gene>
<proteinExistence type="predicted"/>